<keyword evidence="3" id="KW-1185">Reference proteome</keyword>
<evidence type="ECO:0000313" key="2">
    <source>
        <dbReference type="EMBL" id="QFS51765.1"/>
    </source>
</evidence>
<evidence type="ECO:0000313" key="3">
    <source>
        <dbReference type="Proteomes" id="UP000326678"/>
    </source>
</evidence>
<dbReference type="AlphaFoldDB" id="A0A5P8WG01"/>
<gene>
    <name evidence="2" type="ORF">GXM_09259</name>
</gene>
<evidence type="ECO:0000256" key="1">
    <source>
        <dbReference type="SAM" id="MobiDB-lite"/>
    </source>
</evidence>
<proteinExistence type="predicted"/>
<sequence length="37" mass="4025">MPLSPQGNAPDWRSLPNSTIPATAIADTYQTNRKTPL</sequence>
<accession>A0A5P8WG01</accession>
<organism evidence="2 3">
    <name type="scientific">Nostoc sphaeroides CCNUC1</name>
    <dbReference type="NCBI Taxonomy" id="2653204"/>
    <lineage>
        <taxon>Bacteria</taxon>
        <taxon>Bacillati</taxon>
        <taxon>Cyanobacteriota</taxon>
        <taxon>Cyanophyceae</taxon>
        <taxon>Nostocales</taxon>
        <taxon>Nostocaceae</taxon>
        <taxon>Nostoc</taxon>
    </lineage>
</organism>
<feature type="compositionally biased region" description="Polar residues" evidence="1">
    <location>
        <begin position="28"/>
        <end position="37"/>
    </location>
</feature>
<dbReference type="KEGG" id="nsh:GXM_09259"/>
<feature type="region of interest" description="Disordered" evidence="1">
    <location>
        <begin position="1"/>
        <end position="37"/>
    </location>
</feature>
<protein>
    <submittedName>
        <fullName evidence="2">Uncharacterized protein</fullName>
    </submittedName>
</protein>
<dbReference type="Proteomes" id="UP000326678">
    <property type="component" value="Chromosome Gxm2"/>
</dbReference>
<reference evidence="2 3" key="1">
    <citation type="submission" date="2019-10" db="EMBL/GenBank/DDBJ databases">
        <title>Genomic and transcriptomic insights into the perfect genentic adaptation of a filamentous nitrogen-fixing cyanobacterium to rice fields.</title>
        <authorList>
            <person name="Chen Z."/>
        </authorList>
    </citation>
    <scope>NUCLEOTIDE SEQUENCE [LARGE SCALE GENOMIC DNA]</scope>
    <source>
        <strain evidence="2">CCNUC1</strain>
    </source>
</reference>
<dbReference type="EMBL" id="CP045227">
    <property type="protein sequence ID" value="QFS51765.1"/>
    <property type="molecule type" value="Genomic_DNA"/>
</dbReference>
<name>A0A5P8WG01_9NOSO</name>